<proteinExistence type="predicted"/>
<keyword evidence="4" id="KW-1185">Reference proteome</keyword>
<reference evidence="3 4" key="1">
    <citation type="submission" date="2010-10" db="EMBL/GenBank/DDBJ databases">
        <authorList>
            <person name="Durkin A.S."/>
            <person name="Madupu R."/>
            <person name="Torralba M."/>
            <person name="Gillis M."/>
            <person name="Methe B."/>
            <person name="Sutton G."/>
            <person name="Nelson K.E."/>
        </authorList>
    </citation>
    <scope>NUCLEOTIDE SEQUENCE [LARGE SCALE GENOMIC DNA]</scope>
    <source>
        <strain evidence="3 4">ACS-146-V-Sch2b</strain>
    </source>
</reference>
<accession>E4L180</accession>
<organism evidence="3 4">
    <name type="scientific">Peptoniphilus harei ACS-146-V-Sch2b</name>
    <dbReference type="NCBI Taxonomy" id="908338"/>
    <lineage>
        <taxon>Bacteria</taxon>
        <taxon>Bacillati</taxon>
        <taxon>Bacillota</taxon>
        <taxon>Tissierellia</taxon>
        <taxon>Tissierellales</taxon>
        <taxon>Peptoniphilaceae</taxon>
        <taxon>Peptoniphilus</taxon>
    </lineage>
</organism>
<keyword evidence="1" id="KW-0812">Transmembrane</keyword>
<dbReference type="InterPro" id="IPR026870">
    <property type="entry name" value="Zinc_ribbon_dom"/>
</dbReference>
<evidence type="ECO:0000256" key="1">
    <source>
        <dbReference type="SAM" id="Phobius"/>
    </source>
</evidence>
<sequence length="293" mass="34148">MKKQKTKICKQCGTENPAESKFCQSCGNKIKKHFLFSVLKWLCIVIAVVCTIFVVFVVITFIKEQKAEEQQTETRYSEAFEKEISQIQEEYKETDEYKEAVGETPSKPQLSEAERAEKEQLLKEKLSKLKLIHDEFSNVDRYYSVNTPTDSQYWYCDRKTFLSPFITHIGDDYELNVISNYYGNGWLFIDDVTVKIDGNFYEPYPEPLKPKFEHEVCHGSYVSESVIDSVKKLDNTLTSSKYYDILKWMANGNDVVVRFSGKRGSEDLIIDKDRQAIKEVLEAWDIIEELYGK</sequence>
<gene>
    <name evidence="3" type="ORF">HMPREF9286_0437</name>
</gene>
<keyword evidence="1" id="KW-1133">Transmembrane helix</keyword>
<evidence type="ECO:0000313" key="4">
    <source>
        <dbReference type="Proteomes" id="UP000003705"/>
    </source>
</evidence>
<comment type="caution">
    <text evidence="3">The sequence shown here is derived from an EMBL/GenBank/DDBJ whole genome shotgun (WGS) entry which is preliminary data.</text>
</comment>
<dbReference type="Gene3D" id="4.10.1060.50">
    <property type="match status" value="1"/>
</dbReference>
<evidence type="ECO:0000313" key="3">
    <source>
        <dbReference type="EMBL" id="EFR32178.1"/>
    </source>
</evidence>
<feature type="domain" description="Zinc-ribbon" evidence="2">
    <location>
        <begin position="9"/>
        <end position="29"/>
    </location>
</feature>
<keyword evidence="1" id="KW-0472">Membrane</keyword>
<name>E4L180_9FIRM</name>
<dbReference type="RefSeq" id="WP_005958126.1">
    <property type="nucleotide sequence ID" value="NZ_AENP01000032.1"/>
</dbReference>
<dbReference type="Proteomes" id="UP000003705">
    <property type="component" value="Unassembled WGS sequence"/>
</dbReference>
<protein>
    <recommendedName>
        <fullName evidence="2">Zinc-ribbon domain-containing protein</fullName>
    </recommendedName>
</protein>
<dbReference type="InterPro" id="IPR038587">
    <property type="entry name" value="Ribosomal_eL40_sf"/>
</dbReference>
<dbReference type="OrthoDB" id="9788304at2"/>
<dbReference type="AlphaFoldDB" id="E4L180"/>
<evidence type="ECO:0000259" key="2">
    <source>
        <dbReference type="Pfam" id="PF13240"/>
    </source>
</evidence>
<dbReference type="EMBL" id="AENP01000032">
    <property type="protein sequence ID" value="EFR32178.1"/>
    <property type="molecule type" value="Genomic_DNA"/>
</dbReference>
<dbReference type="Pfam" id="PF13240">
    <property type="entry name" value="Zn_Ribbon_1"/>
    <property type="match status" value="1"/>
</dbReference>
<feature type="transmembrane region" description="Helical" evidence="1">
    <location>
        <begin position="38"/>
        <end position="62"/>
    </location>
</feature>